<evidence type="ECO:0000256" key="5">
    <source>
        <dbReference type="ARBA" id="ARBA00022844"/>
    </source>
</evidence>
<feature type="domain" description="Potexviruses and carlaviruses coat protein" evidence="7">
    <location>
        <begin position="137"/>
        <end position="152"/>
    </location>
</feature>
<organism evidence="8 9">
    <name type="scientific">Yam virus X</name>
    <dbReference type="NCBI Taxonomy" id="1503864"/>
    <lineage>
        <taxon>Viruses</taxon>
        <taxon>Riboviria</taxon>
        <taxon>Orthornavirae</taxon>
        <taxon>Kitrinoviricota</taxon>
        <taxon>Alsuviricetes</taxon>
        <taxon>Tymovirales</taxon>
        <taxon>Alphaflexiviridae</taxon>
        <taxon>Potexvirus</taxon>
        <taxon>Potexvirus ecsdioscoreae</taxon>
    </lineage>
</organism>
<name>A0A096XMC1_9VIRU</name>
<proteinExistence type="predicted"/>
<evidence type="ECO:0000313" key="9">
    <source>
        <dbReference type="Proteomes" id="UP000208065"/>
    </source>
</evidence>
<dbReference type="GO" id="GO:1990904">
    <property type="term" value="C:ribonucleoprotein complex"/>
    <property type="evidence" value="ECO:0007669"/>
    <property type="project" value="UniProtKB-KW"/>
</dbReference>
<reference evidence="8 9" key="1">
    <citation type="journal article" date="2014" name="Arch. Virol.">
        <title>Molecular characterization of yam virus X, a new potexvirus infecting yams (Dioscorea spp) and evidence for the existence of at least three distinct potexviruses infecting yams.</title>
        <authorList>
            <person name="Mambole I.A."/>
            <person name="Bonheur L."/>
            <person name="Dumas L.S."/>
            <person name="Filloux D."/>
            <person name="Gomez R.M."/>
            <person name="Faure C."/>
            <person name="Lange D."/>
            <person name="Anzala F."/>
            <person name="Pavis C."/>
            <person name="Marais A."/>
            <person name="Roumagnac P."/>
            <person name="Candresse T."/>
            <person name="Teycheney P.Y."/>
        </authorList>
    </citation>
    <scope>NUCLEOTIDE SEQUENCE [LARGE SCALE GENOMIC DNA]</scope>
    <source>
        <strain evidence="8">T551</strain>
    </source>
</reference>
<dbReference type="GO" id="GO:0005198">
    <property type="term" value="F:structural molecule activity"/>
    <property type="evidence" value="ECO:0007669"/>
    <property type="project" value="InterPro"/>
</dbReference>
<keyword evidence="4 8" id="KW-0167">Capsid protein</keyword>
<dbReference type="PROSITE" id="PS00418">
    <property type="entry name" value="POTEX_CARLAVIRUS_COAT"/>
    <property type="match status" value="1"/>
</dbReference>
<evidence type="ECO:0000256" key="2">
    <source>
        <dbReference type="ARBA" id="ARBA00004328"/>
    </source>
</evidence>
<dbReference type="PRINTS" id="PR00232">
    <property type="entry name" value="POTXCARLCOAT"/>
</dbReference>
<evidence type="ECO:0000259" key="7">
    <source>
        <dbReference type="PROSITE" id="PS00418"/>
    </source>
</evidence>
<dbReference type="InterPro" id="IPR000052">
    <property type="entry name" value="Pltvir_coat"/>
</dbReference>
<evidence type="ECO:0000256" key="3">
    <source>
        <dbReference type="ARBA" id="ARBA00022497"/>
    </source>
</evidence>
<evidence type="ECO:0000256" key="1">
    <source>
        <dbReference type="ARBA" id="ARBA00004032"/>
    </source>
</evidence>
<dbReference type="GeneID" id="20712485"/>
<evidence type="ECO:0000313" key="8">
    <source>
        <dbReference type="EMBL" id="AIB00373.1"/>
    </source>
</evidence>
<sequence>MATPAPKVDLSDPLAAPSNDDLTLQDFKTESNSVATTDQIKAIAAQLIAIGVPSDTIASTFWDVARHCADVGSSAFITLVGTTSTGVKRSTVAGVIRLNCTLRQFCMFYAKIVWNKMLLDDSPPANWQALNYNEAERFAAFDFFTGVTHKAALNPASGLVRQPTPAEILANQTNARVAIFRSRAQSNNLATTATELTQGRITGGQNPIYLEAPEQ</sequence>
<protein>
    <submittedName>
        <fullName evidence="8">Coat protein</fullName>
    </submittedName>
</protein>
<dbReference type="RefSeq" id="YP_009091818.1">
    <property type="nucleotide sequence ID" value="NC_025252.1"/>
</dbReference>
<dbReference type="GO" id="GO:0019029">
    <property type="term" value="C:helical viral capsid"/>
    <property type="evidence" value="ECO:0007669"/>
    <property type="project" value="UniProtKB-KW"/>
</dbReference>
<keyword evidence="6" id="KW-0687">Ribonucleoprotein</keyword>
<comment type="function">
    <text evidence="1">Required for genome encapsidation. Forms ribonucleoprotein complexes along with TGB1 helicase and viral RNA.</text>
</comment>
<dbReference type="Pfam" id="PF00286">
    <property type="entry name" value="Flexi_CP"/>
    <property type="match status" value="1"/>
</dbReference>
<evidence type="ECO:0000256" key="4">
    <source>
        <dbReference type="ARBA" id="ARBA00022561"/>
    </source>
</evidence>
<comment type="subcellular location">
    <subcellularLocation>
        <location evidence="2">Virion</location>
    </subcellularLocation>
</comment>
<keyword evidence="3" id="KW-1139">Helical capsid protein</keyword>
<gene>
    <name evidence="8" type="primary">CP</name>
</gene>
<dbReference type="Proteomes" id="UP000208065">
    <property type="component" value="Segment"/>
</dbReference>
<keyword evidence="5" id="KW-0946">Virion</keyword>
<accession>A0A096XMC1</accession>
<dbReference type="OrthoDB" id="15901at10239"/>
<dbReference type="EMBL" id="KJ711908">
    <property type="protein sequence ID" value="AIB00373.1"/>
    <property type="molecule type" value="Genomic_RNA"/>
</dbReference>
<evidence type="ECO:0000256" key="6">
    <source>
        <dbReference type="ARBA" id="ARBA00023274"/>
    </source>
</evidence>
<keyword evidence="9" id="KW-1185">Reference proteome</keyword>
<dbReference type="KEGG" id="vg:20712485"/>